<dbReference type="OrthoDB" id="6089563at2"/>
<name>A0A1H9I2K5_9GAMM</name>
<feature type="transmembrane region" description="Helical" evidence="1">
    <location>
        <begin position="55"/>
        <end position="73"/>
    </location>
</feature>
<dbReference type="AlphaFoldDB" id="A0A1H9I2K5"/>
<proteinExistence type="predicted"/>
<dbReference type="STRING" id="355243.SAMN03080615_02386"/>
<dbReference type="Proteomes" id="UP000198749">
    <property type="component" value="Unassembled WGS sequence"/>
</dbReference>
<keyword evidence="1" id="KW-1133">Transmembrane helix</keyword>
<dbReference type="RefSeq" id="WP_091358337.1">
    <property type="nucleotide sequence ID" value="NZ_AP025284.1"/>
</dbReference>
<sequence>MSDNLNSSDSSTHNKLLHHIATGFGLLFLIAYYLVIDSTGFYDWVTAQMPEKYAGAGLMLGIMIGMTPGFFLWKHYNRWIERKLGVTGKYYEDGFYKTPEKPDDDTTDR</sequence>
<keyword evidence="1" id="KW-0812">Transmembrane</keyword>
<keyword evidence="1" id="KW-0472">Membrane</keyword>
<keyword evidence="3" id="KW-1185">Reference proteome</keyword>
<evidence type="ECO:0000256" key="1">
    <source>
        <dbReference type="SAM" id="Phobius"/>
    </source>
</evidence>
<gene>
    <name evidence="2" type="ORF">SAMN03080615_02386</name>
</gene>
<organism evidence="2 3">
    <name type="scientific">Amphritea atlantica</name>
    <dbReference type="NCBI Taxonomy" id="355243"/>
    <lineage>
        <taxon>Bacteria</taxon>
        <taxon>Pseudomonadati</taxon>
        <taxon>Pseudomonadota</taxon>
        <taxon>Gammaproteobacteria</taxon>
        <taxon>Oceanospirillales</taxon>
        <taxon>Oceanospirillaceae</taxon>
        <taxon>Amphritea</taxon>
    </lineage>
</organism>
<evidence type="ECO:0000313" key="2">
    <source>
        <dbReference type="EMBL" id="SEQ68793.1"/>
    </source>
</evidence>
<feature type="transmembrane region" description="Helical" evidence="1">
    <location>
        <begin position="16"/>
        <end position="35"/>
    </location>
</feature>
<reference evidence="3" key="1">
    <citation type="submission" date="2016-10" db="EMBL/GenBank/DDBJ databases">
        <authorList>
            <person name="Varghese N."/>
            <person name="Submissions S."/>
        </authorList>
    </citation>
    <scope>NUCLEOTIDE SEQUENCE [LARGE SCALE GENOMIC DNA]</scope>
    <source>
        <strain evidence="3">DSM 18887</strain>
    </source>
</reference>
<evidence type="ECO:0000313" key="3">
    <source>
        <dbReference type="Proteomes" id="UP000198749"/>
    </source>
</evidence>
<accession>A0A1H9I2K5</accession>
<protein>
    <submittedName>
        <fullName evidence="2">Uncharacterized protein</fullName>
    </submittedName>
</protein>
<dbReference type="EMBL" id="FOGB01000006">
    <property type="protein sequence ID" value="SEQ68793.1"/>
    <property type="molecule type" value="Genomic_DNA"/>
</dbReference>